<sequence>MASNFNHFKPKDTTPNGSVSLDPSRCFNHMSPYPASFITKQPSQHPTVCIADLTCNNRNTKCVFWERNLEHFITKVEKTVTEAVFGSAHVFRIGDHKFRIGNHVFRIGKLCFSGSEFGKEKIEQQEARKRIFWVSGHYITPNPVLFSGNFSTDTVQLPMYCMYQD</sequence>
<comment type="caution">
    <text evidence="1">The sequence shown here is derived from an EMBL/GenBank/DDBJ whole genome shotgun (WGS) entry which is preliminary data.</text>
</comment>
<accession>A0AA38SV89</accession>
<reference evidence="1" key="1">
    <citation type="submission" date="2023-03" db="EMBL/GenBank/DDBJ databases">
        <title>Chromosome-scale reference genome and RAD-based genetic map of yellow starthistle (Centaurea solstitialis) reveal putative structural variation and QTLs associated with invader traits.</title>
        <authorList>
            <person name="Reatini B."/>
            <person name="Cang F.A."/>
            <person name="Jiang Q."/>
            <person name="Mckibben M.T.W."/>
            <person name="Barker M.S."/>
            <person name="Rieseberg L.H."/>
            <person name="Dlugosch K.M."/>
        </authorList>
    </citation>
    <scope>NUCLEOTIDE SEQUENCE</scope>
    <source>
        <strain evidence="1">CAN-66</strain>
        <tissue evidence="1">Leaf</tissue>
    </source>
</reference>
<dbReference type="AlphaFoldDB" id="A0AA38SV89"/>
<evidence type="ECO:0000313" key="2">
    <source>
        <dbReference type="Proteomes" id="UP001172457"/>
    </source>
</evidence>
<gene>
    <name evidence="1" type="ORF">OSB04_029012</name>
</gene>
<protein>
    <submittedName>
        <fullName evidence="1">Uncharacterized protein</fullName>
    </submittedName>
</protein>
<dbReference type="Proteomes" id="UP001172457">
    <property type="component" value="Chromosome 7"/>
</dbReference>
<organism evidence="1 2">
    <name type="scientific">Centaurea solstitialis</name>
    <name type="common">yellow star-thistle</name>
    <dbReference type="NCBI Taxonomy" id="347529"/>
    <lineage>
        <taxon>Eukaryota</taxon>
        <taxon>Viridiplantae</taxon>
        <taxon>Streptophyta</taxon>
        <taxon>Embryophyta</taxon>
        <taxon>Tracheophyta</taxon>
        <taxon>Spermatophyta</taxon>
        <taxon>Magnoliopsida</taxon>
        <taxon>eudicotyledons</taxon>
        <taxon>Gunneridae</taxon>
        <taxon>Pentapetalae</taxon>
        <taxon>asterids</taxon>
        <taxon>campanulids</taxon>
        <taxon>Asterales</taxon>
        <taxon>Asteraceae</taxon>
        <taxon>Carduoideae</taxon>
        <taxon>Cardueae</taxon>
        <taxon>Centaureinae</taxon>
        <taxon>Centaurea</taxon>
    </lineage>
</organism>
<dbReference type="EMBL" id="JARYMX010000007">
    <property type="protein sequence ID" value="KAJ9542506.1"/>
    <property type="molecule type" value="Genomic_DNA"/>
</dbReference>
<name>A0AA38SV89_9ASTR</name>
<evidence type="ECO:0000313" key="1">
    <source>
        <dbReference type="EMBL" id="KAJ9542506.1"/>
    </source>
</evidence>
<proteinExistence type="predicted"/>
<keyword evidence="2" id="KW-1185">Reference proteome</keyword>